<dbReference type="SUPFAM" id="SSF54506">
    <property type="entry name" value="Diaminopimelate epimerase-like"/>
    <property type="match status" value="2"/>
</dbReference>
<dbReference type="EMBL" id="UINC01006856">
    <property type="protein sequence ID" value="SVA30036.1"/>
    <property type="molecule type" value="Genomic_DNA"/>
</dbReference>
<dbReference type="GO" id="GO:0009089">
    <property type="term" value="P:lysine biosynthetic process via diaminopimelate"/>
    <property type="evidence" value="ECO:0007669"/>
    <property type="project" value="InterPro"/>
</dbReference>
<dbReference type="InterPro" id="IPR001653">
    <property type="entry name" value="DAP_epimerase_DapF"/>
</dbReference>
<evidence type="ECO:0000256" key="1">
    <source>
        <dbReference type="ARBA" id="ARBA00010219"/>
    </source>
</evidence>
<dbReference type="AlphaFoldDB" id="A0A381UPG2"/>
<dbReference type="HAMAP" id="MF_00197">
    <property type="entry name" value="DAP_epimerase"/>
    <property type="match status" value="1"/>
</dbReference>
<dbReference type="PANTHER" id="PTHR31689">
    <property type="entry name" value="DIAMINOPIMELATE EPIMERASE, CHLOROPLASTIC"/>
    <property type="match status" value="1"/>
</dbReference>
<organism evidence="3">
    <name type="scientific">marine metagenome</name>
    <dbReference type="NCBI Taxonomy" id="408172"/>
    <lineage>
        <taxon>unclassified sequences</taxon>
        <taxon>metagenomes</taxon>
        <taxon>ecological metagenomes</taxon>
    </lineage>
</organism>
<reference evidence="3" key="1">
    <citation type="submission" date="2018-05" db="EMBL/GenBank/DDBJ databases">
        <authorList>
            <person name="Lanie J.A."/>
            <person name="Ng W.-L."/>
            <person name="Kazmierczak K.M."/>
            <person name="Andrzejewski T.M."/>
            <person name="Davidsen T.M."/>
            <person name="Wayne K.J."/>
            <person name="Tettelin H."/>
            <person name="Glass J.I."/>
            <person name="Rusch D."/>
            <person name="Podicherti R."/>
            <person name="Tsui H.-C.T."/>
            <person name="Winkler M.E."/>
        </authorList>
    </citation>
    <scope>NUCLEOTIDE SEQUENCE</scope>
</reference>
<dbReference type="Pfam" id="PF01678">
    <property type="entry name" value="DAP_epimerase"/>
    <property type="match status" value="2"/>
</dbReference>
<proteinExistence type="inferred from homology"/>
<evidence type="ECO:0000313" key="3">
    <source>
        <dbReference type="EMBL" id="SVA30036.1"/>
    </source>
</evidence>
<dbReference type="GO" id="GO:0005829">
    <property type="term" value="C:cytosol"/>
    <property type="evidence" value="ECO:0007669"/>
    <property type="project" value="TreeGrafter"/>
</dbReference>
<dbReference type="Gene3D" id="3.10.310.10">
    <property type="entry name" value="Diaminopimelate Epimerase, Chain A, domain 1"/>
    <property type="match status" value="2"/>
</dbReference>
<dbReference type="NCBIfam" id="TIGR00652">
    <property type="entry name" value="DapF"/>
    <property type="match status" value="1"/>
</dbReference>
<protein>
    <recommendedName>
        <fullName evidence="4">Diaminopimelate epimerase</fullName>
    </recommendedName>
</protein>
<dbReference type="GO" id="GO:0008837">
    <property type="term" value="F:diaminopimelate epimerase activity"/>
    <property type="evidence" value="ECO:0007669"/>
    <property type="project" value="InterPro"/>
</dbReference>
<sequence length="275" mass="28935">MALDLVKAHAYGNDFLLTLDSSVSKGLRRAWAKLLCDRHSGVGADGIIFYAPTTAGAQMVLLNADGSDSEVSGNGLRCLAALVACGGLAGGNRVPSPELGRKMVIDTDAGPKAVRLQEVVDGRLVFEAEMGPPKDVRQERLYVAGELHEVVVLSVGNPQCVVLMQLPERSKFLKLGASLALHDMFPEGTNVELAEVLSPNQVRILIWERGVGPTLASGTGACAAAVAAATFGGAGRDLEIEAPGGTQRVVWNEDGLRLTGWAELVWSGQWLGQGP</sequence>
<comment type="similarity">
    <text evidence="1">Belongs to the diaminopimelate epimerase family.</text>
</comment>
<evidence type="ECO:0008006" key="4">
    <source>
        <dbReference type="Google" id="ProtNLM"/>
    </source>
</evidence>
<keyword evidence="2" id="KW-0413">Isomerase</keyword>
<accession>A0A381UPG2</accession>
<dbReference type="PANTHER" id="PTHR31689:SF0">
    <property type="entry name" value="DIAMINOPIMELATE EPIMERASE"/>
    <property type="match status" value="1"/>
</dbReference>
<evidence type="ECO:0000256" key="2">
    <source>
        <dbReference type="ARBA" id="ARBA00023235"/>
    </source>
</evidence>
<name>A0A381UPG2_9ZZZZ</name>
<gene>
    <name evidence="3" type="ORF">METZ01_LOCUS82890</name>
</gene>